<dbReference type="Gene3D" id="1.10.340.70">
    <property type="match status" value="1"/>
</dbReference>
<feature type="domain" description="RNase H type-1" evidence="7">
    <location>
        <begin position="99"/>
        <end position="246"/>
    </location>
</feature>
<keyword evidence="3" id="KW-0540">Nuclease</keyword>
<evidence type="ECO:0000256" key="3">
    <source>
        <dbReference type="ARBA" id="ARBA00022722"/>
    </source>
</evidence>
<evidence type="ECO:0000256" key="5">
    <source>
        <dbReference type="ARBA" id="ARBA00022801"/>
    </source>
</evidence>
<dbReference type="SUPFAM" id="SSF53098">
    <property type="entry name" value="Ribonuclease H-like"/>
    <property type="match status" value="2"/>
</dbReference>
<dbReference type="InterPro" id="IPR012337">
    <property type="entry name" value="RNaseH-like_sf"/>
</dbReference>
<evidence type="ECO:0000259" key="7">
    <source>
        <dbReference type="PROSITE" id="PS50879"/>
    </source>
</evidence>
<dbReference type="PANTHER" id="PTHR41694">
    <property type="entry name" value="ENDOGENOUS RETROVIRUS GROUP K MEMBER POL PROTEIN"/>
    <property type="match status" value="1"/>
</dbReference>
<organism evidence="9 10">
    <name type="scientific">Pogona vitticeps</name>
    <name type="common">central bearded dragon</name>
    <dbReference type="NCBI Taxonomy" id="103695"/>
    <lineage>
        <taxon>Eukaryota</taxon>
        <taxon>Metazoa</taxon>
        <taxon>Chordata</taxon>
        <taxon>Craniata</taxon>
        <taxon>Vertebrata</taxon>
        <taxon>Euteleostomi</taxon>
        <taxon>Lepidosauria</taxon>
        <taxon>Squamata</taxon>
        <taxon>Bifurcata</taxon>
        <taxon>Unidentata</taxon>
        <taxon>Episquamata</taxon>
        <taxon>Toxicofera</taxon>
        <taxon>Iguania</taxon>
        <taxon>Acrodonta</taxon>
        <taxon>Agamidae</taxon>
        <taxon>Amphibolurinae</taxon>
        <taxon>Pogona</taxon>
    </lineage>
</organism>
<dbReference type="PROSITE" id="PS50879">
    <property type="entry name" value="RNASE_H_1"/>
    <property type="match status" value="1"/>
</dbReference>
<evidence type="ECO:0000313" key="9">
    <source>
        <dbReference type="Proteomes" id="UP001652642"/>
    </source>
</evidence>
<dbReference type="InterPro" id="IPR036397">
    <property type="entry name" value="RNaseH_sf"/>
</dbReference>
<dbReference type="InterPro" id="IPR001584">
    <property type="entry name" value="Integrase_cat-core"/>
</dbReference>
<feature type="domain" description="Integrase catalytic" evidence="8">
    <location>
        <begin position="367"/>
        <end position="524"/>
    </location>
</feature>
<protein>
    <submittedName>
        <fullName evidence="10">Protein NYNRIN-like</fullName>
    </submittedName>
</protein>
<name>A0ABM5GPK6_9SAUR</name>
<keyword evidence="6" id="KW-0695">RNA-directed DNA polymerase</keyword>
<keyword evidence="5" id="KW-0378">Hydrolase</keyword>
<dbReference type="Gene3D" id="2.30.30.850">
    <property type="match status" value="1"/>
</dbReference>
<dbReference type="InterPro" id="IPR041588">
    <property type="entry name" value="Integrase_H2C2"/>
</dbReference>
<evidence type="ECO:0000259" key="8">
    <source>
        <dbReference type="PROSITE" id="PS50994"/>
    </source>
</evidence>
<evidence type="ECO:0000256" key="1">
    <source>
        <dbReference type="ARBA" id="ARBA00022679"/>
    </source>
</evidence>
<keyword evidence="4" id="KW-0255">Endonuclease</keyword>
<accession>A0ABM5GPK6</accession>
<keyword evidence="2" id="KW-0548">Nucleotidyltransferase</keyword>
<dbReference type="PROSITE" id="PS50994">
    <property type="entry name" value="INTEGRASE"/>
    <property type="match status" value="1"/>
</dbReference>
<dbReference type="RefSeq" id="XP_072859548.1">
    <property type="nucleotide sequence ID" value="XM_073003447.1"/>
</dbReference>
<sequence length="652" mass="73192">MVKVVRKLYPFQVIILHSPHQLRTILTHTARRWMTDSRLMQIEAILLEKPDLLLTTTDHCSPAEGLSEKVCLEFKGEHDCVAVTDLQTKYREDLQEEPIEGGRNLYTDGSSRVMDGKRKTGYAIVEDGGLEVESGPLPPGMSAQTAELYAVKRALEISKDETVNIWTDSKYPSGVAHVYGKLWCERGLLTSQGKNLAHHKLVAETLEALSLPAQVAIIHVAGHQKGNSPEAVGNRLADELAKKAADKELQAALQAALIPLGQEPAPPYRYNQKELELAEQQGAVMKNGVLTLKDGRQWLPEGVVREVLKALHEGGHWGTKAMTSAFSQRYVGKKVWSHANTILAHCIPCQRVNKNNPRKSEWGGKPLAVHPFESIQCDFIDMPRMGTLKHCLVITDQLTGWVEAYPTSRATANVVCKLILEQIIPRYGIIGSIDSDRGSHFTQKVLQQVMETLGIKWKLHTPWHPQSSGKTERMNQSLKNQVIKLMQQTQLPWTRVLPLALYSLRTKPSQVTGLSPFESLYGMSIWDVSPRRIDPNLDMFKDAFIRKHLLALFSILSTNREKGISTQRTPLETPVHSFQPGDWAYIKAWKTEPLTPKWSGPYQILLTTETAIRTEEAGWTHHTRAKHSANPEGQWEAVASGERLKLVLKRKV</sequence>
<gene>
    <name evidence="10" type="primary">LOC140708178</name>
</gene>
<dbReference type="Pfam" id="PF00075">
    <property type="entry name" value="RNase_H"/>
    <property type="match status" value="1"/>
</dbReference>
<evidence type="ECO:0000313" key="10">
    <source>
        <dbReference type="RefSeq" id="XP_072859548.1"/>
    </source>
</evidence>
<dbReference type="InterPro" id="IPR002156">
    <property type="entry name" value="RNaseH_domain"/>
</dbReference>
<dbReference type="Pfam" id="PF18697">
    <property type="entry name" value="MLVIN_C"/>
    <property type="match status" value="1"/>
</dbReference>
<reference evidence="10" key="1">
    <citation type="submission" date="2025-08" db="UniProtKB">
        <authorList>
            <consortium name="RefSeq"/>
        </authorList>
    </citation>
    <scope>IDENTIFICATION</scope>
</reference>
<dbReference type="PANTHER" id="PTHR41694:SF5">
    <property type="entry name" value="RIBONUCLEASE H"/>
    <property type="match status" value="1"/>
</dbReference>
<keyword evidence="1" id="KW-0808">Transferase</keyword>
<dbReference type="Pfam" id="PF00665">
    <property type="entry name" value="rve"/>
    <property type="match status" value="1"/>
</dbReference>
<dbReference type="Gene3D" id="3.30.420.10">
    <property type="entry name" value="Ribonuclease H-like superfamily/Ribonuclease H"/>
    <property type="match status" value="2"/>
</dbReference>
<dbReference type="GeneID" id="140708178"/>
<dbReference type="CDD" id="cd09273">
    <property type="entry name" value="RNase_HI_RT_Bel"/>
    <property type="match status" value="1"/>
</dbReference>
<evidence type="ECO:0000256" key="2">
    <source>
        <dbReference type="ARBA" id="ARBA00022695"/>
    </source>
</evidence>
<dbReference type="Proteomes" id="UP001652642">
    <property type="component" value="Chromosome 6"/>
</dbReference>
<evidence type="ECO:0000256" key="6">
    <source>
        <dbReference type="ARBA" id="ARBA00022918"/>
    </source>
</evidence>
<dbReference type="Pfam" id="PF17921">
    <property type="entry name" value="Integrase_H2C2"/>
    <property type="match status" value="1"/>
</dbReference>
<proteinExistence type="predicted"/>
<keyword evidence="9" id="KW-1185">Reference proteome</keyword>
<evidence type="ECO:0000256" key="4">
    <source>
        <dbReference type="ARBA" id="ARBA00022759"/>
    </source>
</evidence>
<dbReference type="InterPro" id="IPR040643">
    <property type="entry name" value="MLVIN_C"/>
</dbReference>